<dbReference type="PANTHER" id="PTHR34472:SF1">
    <property type="entry name" value="SULFUR CARRIER PROTEIN THIS"/>
    <property type="match status" value="1"/>
</dbReference>
<evidence type="ECO:0000313" key="2">
    <source>
        <dbReference type="Proteomes" id="UP001500631"/>
    </source>
</evidence>
<dbReference type="InterPro" id="IPR012675">
    <property type="entry name" value="Beta-grasp_dom_sf"/>
</dbReference>
<dbReference type="InterPro" id="IPR016155">
    <property type="entry name" value="Mopterin_synth/thiamin_S_b"/>
</dbReference>
<protein>
    <submittedName>
        <fullName evidence="1">Sulfur carrier protein ThiS</fullName>
    </submittedName>
</protein>
<dbReference type="Proteomes" id="UP001500631">
    <property type="component" value="Unassembled WGS sequence"/>
</dbReference>
<gene>
    <name evidence="1" type="primary">thiS</name>
    <name evidence="1" type="ORF">GCM10023338_19080</name>
</gene>
<dbReference type="CDD" id="cd00565">
    <property type="entry name" value="Ubl_ThiS"/>
    <property type="match status" value="1"/>
</dbReference>
<evidence type="ECO:0000313" key="1">
    <source>
        <dbReference type="EMBL" id="GAA5102158.1"/>
    </source>
</evidence>
<dbReference type="RefSeq" id="WP_077926358.1">
    <property type="nucleotide sequence ID" value="NZ_BAABKE010000006.1"/>
</dbReference>
<accession>A0ABP9MWV2</accession>
<keyword evidence="2" id="KW-1185">Reference proteome</keyword>
<dbReference type="InterPro" id="IPR003749">
    <property type="entry name" value="ThiS/MoaD-like"/>
</dbReference>
<proteinExistence type="predicted"/>
<dbReference type="InterPro" id="IPR010035">
    <property type="entry name" value="Thi_S"/>
</dbReference>
<dbReference type="Pfam" id="PF02597">
    <property type="entry name" value="ThiS"/>
    <property type="match status" value="1"/>
</dbReference>
<dbReference type="SUPFAM" id="SSF54285">
    <property type="entry name" value="MoaD/ThiS"/>
    <property type="match status" value="1"/>
</dbReference>
<organism evidence="1 2">
    <name type="scientific">Wohlfahrtiimonas larvae</name>
    <dbReference type="NCBI Taxonomy" id="1157986"/>
    <lineage>
        <taxon>Bacteria</taxon>
        <taxon>Pseudomonadati</taxon>
        <taxon>Pseudomonadota</taxon>
        <taxon>Gammaproteobacteria</taxon>
        <taxon>Cardiobacteriales</taxon>
        <taxon>Ignatzschineriaceae</taxon>
        <taxon>Wohlfahrtiimonas</taxon>
    </lineage>
</organism>
<name>A0ABP9MWV2_9GAMM</name>
<dbReference type="NCBIfam" id="TIGR01683">
    <property type="entry name" value="thiS"/>
    <property type="match status" value="1"/>
</dbReference>
<comment type="caution">
    <text evidence="1">The sequence shown here is derived from an EMBL/GenBank/DDBJ whole genome shotgun (WGS) entry which is preliminary data.</text>
</comment>
<dbReference type="PANTHER" id="PTHR34472">
    <property type="entry name" value="SULFUR CARRIER PROTEIN THIS"/>
    <property type="match status" value="1"/>
</dbReference>
<dbReference type="Gene3D" id="3.10.20.30">
    <property type="match status" value="1"/>
</dbReference>
<reference evidence="2" key="1">
    <citation type="journal article" date="2019" name="Int. J. Syst. Evol. Microbiol.">
        <title>The Global Catalogue of Microorganisms (GCM) 10K type strain sequencing project: providing services to taxonomists for standard genome sequencing and annotation.</title>
        <authorList>
            <consortium name="The Broad Institute Genomics Platform"/>
            <consortium name="The Broad Institute Genome Sequencing Center for Infectious Disease"/>
            <person name="Wu L."/>
            <person name="Ma J."/>
        </authorList>
    </citation>
    <scope>NUCLEOTIDE SEQUENCE [LARGE SCALE GENOMIC DNA]</scope>
    <source>
        <strain evidence="2">JCM 18424</strain>
    </source>
</reference>
<dbReference type="EMBL" id="BAABKE010000006">
    <property type="protein sequence ID" value="GAA5102158.1"/>
    <property type="molecule type" value="Genomic_DNA"/>
</dbReference>
<sequence length="68" mass="7813">MEITVNGEVMTLSDDVKTVADLIASLDIAHRKYFIVEKNREVVMKEDYEKESVNHHDYFEIVHFVGGG</sequence>